<dbReference type="Proteomes" id="UP001470230">
    <property type="component" value="Unassembled WGS sequence"/>
</dbReference>
<dbReference type="EMBL" id="JAPFFF010000002">
    <property type="protein sequence ID" value="KAK8897000.1"/>
    <property type="molecule type" value="Genomic_DNA"/>
</dbReference>
<sequence>MIYHNNLSLLITSKEVLLDDPDKPLRFTTSYTRYHEGTHMICKYTDIDGVDHEIDSVYKTSNDISDDYYQNCVLILEKCEINETI</sequence>
<evidence type="ECO:0000313" key="4">
    <source>
        <dbReference type="Proteomes" id="UP001470230"/>
    </source>
</evidence>
<protein>
    <submittedName>
        <fullName evidence="1">Uncharacterized protein</fullName>
    </submittedName>
</protein>
<evidence type="ECO:0000313" key="1">
    <source>
        <dbReference type="EMBL" id="KAK8844861.1"/>
    </source>
</evidence>
<gene>
    <name evidence="3" type="ORF">M9Y10_014932</name>
    <name evidence="2" type="ORF">M9Y10_015951</name>
    <name evidence="1" type="ORF">M9Y10_021032</name>
</gene>
<proteinExistence type="predicted"/>
<comment type="caution">
    <text evidence="1">The sequence shown here is derived from an EMBL/GenBank/DDBJ whole genome shotgun (WGS) entry which is preliminary data.</text>
</comment>
<evidence type="ECO:0000313" key="2">
    <source>
        <dbReference type="EMBL" id="KAK8857546.1"/>
    </source>
</evidence>
<name>A0ABR2HDP3_9EUKA</name>
<evidence type="ECO:0000313" key="3">
    <source>
        <dbReference type="EMBL" id="KAK8897000.1"/>
    </source>
</evidence>
<dbReference type="EMBL" id="JAPFFF010000031">
    <property type="protein sequence ID" value="KAK8844861.1"/>
    <property type="molecule type" value="Genomic_DNA"/>
</dbReference>
<accession>A0ABR2HDP3</accession>
<dbReference type="EMBL" id="JAPFFF010000020">
    <property type="protein sequence ID" value="KAK8857546.1"/>
    <property type="molecule type" value="Genomic_DNA"/>
</dbReference>
<reference evidence="1 4" key="1">
    <citation type="submission" date="2024-04" db="EMBL/GenBank/DDBJ databases">
        <title>Tritrichomonas musculus Genome.</title>
        <authorList>
            <person name="Alves-Ferreira E."/>
            <person name="Grigg M."/>
            <person name="Lorenzi H."/>
            <person name="Galac M."/>
        </authorList>
    </citation>
    <scope>NUCLEOTIDE SEQUENCE [LARGE SCALE GENOMIC DNA]</scope>
    <source>
        <strain evidence="1 4">EAF2021</strain>
    </source>
</reference>
<keyword evidence="4" id="KW-1185">Reference proteome</keyword>
<organism evidence="1 4">
    <name type="scientific">Tritrichomonas musculus</name>
    <dbReference type="NCBI Taxonomy" id="1915356"/>
    <lineage>
        <taxon>Eukaryota</taxon>
        <taxon>Metamonada</taxon>
        <taxon>Parabasalia</taxon>
        <taxon>Tritrichomonadida</taxon>
        <taxon>Tritrichomonadidae</taxon>
        <taxon>Tritrichomonas</taxon>
    </lineage>
</organism>